<dbReference type="InterPro" id="IPR050466">
    <property type="entry name" value="Carboxylest/Gibb_receptor"/>
</dbReference>
<dbReference type="EnsemblPlants" id="HORVU.MOREX.r3.2HG0139440.1">
    <property type="protein sequence ID" value="HORVU.MOREX.r3.2HG0139440.1.CDS1"/>
    <property type="gene ID" value="HORVU.MOREX.r3.2HG0139440"/>
</dbReference>
<dbReference type="InterPro" id="IPR013094">
    <property type="entry name" value="AB_hydrolase_3"/>
</dbReference>
<dbReference type="Pfam" id="PF07859">
    <property type="entry name" value="Abhydrolase_3"/>
    <property type="match status" value="1"/>
</dbReference>
<evidence type="ECO:0000259" key="2">
    <source>
        <dbReference type="Pfam" id="PF07859"/>
    </source>
</evidence>
<reference evidence="3" key="3">
    <citation type="submission" date="2022-01" db="UniProtKB">
        <authorList>
            <consortium name="EnsemblPlants"/>
        </authorList>
    </citation>
    <scope>IDENTIFICATION</scope>
    <source>
        <strain evidence="3">subsp. vulgare</strain>
    </source>
</reference>
<reference evidence="3" key="2">
    <citation type="submission" date="2020-10" db="EMBL/GenBank/DDBJ databases">
        <authorList>
            <person name="Scholz U."/>
            <person name="Mascher M."/>
            <person name="Fiebig A."/>
        </authorList>
    </citation>
    <scope>NUCLEOTIDE SEQUENCE [LARGE SCALE GENOMIC DNA]</scope>
    <source>
        <strain evidence="3">cv. Morex</strain>
    </source>
</reference>
<sequence>MHAKTSCVAYKNEVADIAVDLHPFIRKYNDGHIVRFLSSSFVPASEDLAAGSASRGVSTRDVVVDPGTGVSARLFLPSRAAATGRRLPLVIYIHGGAFCTESTFCRTYHRYVTSLAANAGALVVSVEYRLAPEHPIPTAYEDSWTALRWVASLSDPWLADYADPGRVFLAGDSAGGNIAYHMAVRASRDASIMDVEGLVIVQPFFWGTERLPSETNRPEDAVVLPARRVDWLWPLLTAGKASNDDPRLNPPDEEIASLACRRVLVAVAERDTLRDRGCQLAARMRHSPLIGDNVTLIESEGEDHGFHLYSPLRATSRSLMKGIVQFINQGAHSPPTTMVFPELNRRPMLLAHEAEVVSSTVGAQTLTSVLPRSFNDIFAYPKVGRAPRSTTRSSLNPGQVKASKISIGFLYSRQRPDKANRGPFSVAFRGHSLVNIF</sequence>
<feature type="active site" evidence="1">
    <location>
        <position position="173"/>
    </location>
</feature>
<dbReference type="AlphaFoldDB" id="A0A8I6XCI7"/>
<dbReference type="PANTHER" id="PTHR23024">
    <property type="entry name" value="ARYLACETAMIDE DEACETYLASE"/>
    <property type="match status" value="1"/>
</dbReference>
<dbReference type="Gene3D" id="3.40.50.1820">
    <property type="entry name" value="alpha/beta hydrolase"/>
    <property type="match status" value="1"/>
</dbReference>
<gene>
    <name evidence="3" type="primary">LOC123429921</name>
</gene>
<accession>A0A8I6XCI7</accession>
<name>A0A8I6XCI7_HORVV</name>
<dbReference type="KEGG" id="hvg:123429921"/>
<keyword evidence="4" id="KW-1185">Reference proteome</keyword>
<dbReference type="PANTHER" id="PTHR23024:SF398">
    <property type="entry name" value="OS07G0526600 PROTEIN"/>
    <property type="match status" value="1"/>
</dbReference>
<dbReference type="Proteomes" id="UP000011116">
    <property type="component" value="Chromosome 2H"/>
</dbReference>
<dbReference type="PROSITE" id="PS01174">
    <property type="entry name" value="LIPASE_GDXG_SER"/>
    <property type="match status" value="1"/>
</dbReference>
<dbReference type="InterPro" id="IPR033140">
    <property type="entry name" value="Lipase_GDXG_put_SER_AS"/>
</dbReference>
<reference evidence="4" key="1">
    <citation type="journal article" date="2012" name="Nature">
        <title>A physical, genetic and functional sequence assembly of the barley genome.</title>
        <authorList>
            <consortium name="The International Barley Genome Sequencing Consortium"/>
            <person name="Mayer K.F."/>
            <person name="Waugh R."/>
            <person name="Brown J.W."/>
            <person name="Schulman A."/>
            <person name="Langridge P."/>
            <person name="Platzer M."/>
            <person name="Fincher G.B."/>
            <person name="Muehlbauer G.J."/>
            <person name="Sato K."/>
            <person name="Close T.J."/>
            <person name="Wise R.P."/>
            <person name="Stein N."/>
        </authorList>
    </citation>
    <scope>NUCLEOTIDE SEQUENCE [LARGE SCALE GENOMIC DNA]</scope>
    <source>
        <strain evidence="4">cv. Morex</strain>
    </source>
</reference>
<dbReference type="GO" id="GO:0016787">
    <property type="term" value="F:hydrolase activity"/>
    <property type="evidence" value="ECO:0007669"/>
    <property type="project" value="InterPro"/>
</dbReference>
<dbReference type="Gramene" id="HORVU.MOREX.r2.2HG0114880.1">
    <property type="protein sequence ID" value="HORVU.MOREX.r2.2HG0114880.1.CDS.1"/>
    <property type="gene ID" value="HORVU.MOREX.r2.2HG0114880"/>
</dbReference>
<dbReference type="SMR" id="A0A8I6XCI7"/>
<dbReference type="OrthoDB" id="646493at2759"/>
<dbReference type="SUPFAM" id="SSF53474">
    <property type="entry name" value="alpha/beta-Hydrolases"/>
    <property type="match status" value="1"/>
</dbReference>
<protein>
    <recommendedName>
        <fullName evidence="2">Alpha/beta hydrolase fold-3 domain-containing protein</fullName>
    </recommendedName>
</protein>
<dbReference type="Gramene" id="HORVU.MOREX.r3.2HG0139440.1">
    <property type="protein sequence ID" value="HORVU.MOREX.r3.2HG0139440.1.CDS1"/>
    <property type="gene ID" value="HORVU.MOREX.r3.2HG0139440"/>
</dbReference>
<feature type="domain" description="Alpha/beta hydrolase fold-3" evidence="2">
    <location>
        <begin position="90"/>
        <end position="307"/>
    </location>
</feature>
<proteinExistence type="predicted"/>
<organism evidence="3 4">
    <name type="scientific">Hordeum vulgare subsp. vulgare</name>
    <name type="common">Domesticated barley</name>
    <dbReference type="NCBI Taxonomy" id="112509"/>
    <lineage>
        <taxon>Eukaryota</taxon>
        <taxon>Viridiplantae</taxon>
        <taxon>Streptophyta</taxon>
        <taxon>Embryophyta</taxon>
        <taxon>Tracheophyta</taxon>
        <taxon>Spermatophyta</taxon>
        <taxon>Magnoliopsida</taxon>
        <taxon>Liliopsida</taxon>
        <taxon>Poales</taxon>
        <taxon>Poaceae</taxon>
        <taxon>BOP clade</taxon>
        <taxon>Pooideae</taxon>
        <taxon>Triticodae</taxon>
        <taxon>Triticeae</taxon>
        <taxon>Hordeinae</taxon>
        <taxon>Hordeum</taxon>
    </lineage>
</organism>
<dbReference type="GeneID" id="123429921"/>
<dbReference type="InterPro" id="IPR029058">
    <property type="entry name" value="AB_hydrolase_fold"/>
</dbReference>
<evidence type="ECO:0000313" key="3">
    <source>
        <dbReference type="EnsemblPlants" id="HORVU.MOREX.r3.2HG0139440.1.CDS1"/>
    </source>
</evidence>
<evidence type="ECO:0000313" key="4">
    <source>
        <dbReference type="Proteomes" id="UP000011116"/>
    </source>
</evidence>
<evidence type="ECO:0000256" key="1">
    <source>
        <dbReference type="PROSITE-ProRule" id="PRU10038"/>
    </source>
</evidence>
<dbReference type="RefSeq" id="XP_044969826.1">
    <property type="nucleotide sequence ID" value="XM_045113891.1"/>
</dbReference>
<dbReference type="OMA" id="WADDENV"/>